<evidence type="ECO:0000256" key="1">
    <source>
        <dbReference type="SAM" id="MobiDB-lite"/>
    </source>
</evidence>
<dbReference type="Proteomes" id="UP000322184">
    <property type="component" value="Unassembled WGS sequence"/>
</dbReference>
<dbReference type="AlphaFoldDB" id="A0A5B0W9R4"/>
<dbReference type="RefSeq" id="WP_149617218.1">
    <property type="nucleotide sequence ID" value="NZ_CAWPFF010000077.1"/>
</dbReference>
<evidence type="ECO:0000313" key="3">
    <source>
        <dbReference type="Proteomes" id="UP000322184"/>
    </source>
</evidence>
<name>A0A5B0W9R4_9GAMM</name>
<feature type="region of interest" description="Disordered" evidence="1">
    <location>
        <begin position="463"/>
        <end position="482"/>
    </location>
</feature>
<protein>
    <submittedName>
        <fullName evidence="2">Uncharacterized protein</fullName>
    </submittedName>
</protein>
<comment type="caution">
    <text evidence="2">The sequence shown here is derived from an EMBL/GenBank/DDBJ whole genome shotgun (WGS) entry which is preliminary data.</text>
</comment>
<dbReference type="EMBL" id="VTUW01000036">
    <property type="protein sequence ID" value="KAA1183115.1"/>
    <property type="molecule type" value="Genomic_DNA"/>
</dbReference>
<reference evidence="2 3" key="1">
    <citation type="submission" date="2019-09" db="EMBL/GenBank/DDBJ databases">
        <title>Whole genome sequence of Photorhabdus heterorhabditis strain ETL (Enterobacteriales: Enterobacteriaceae) a bacterial symbiont of Heterorhabditis zealandica strain ETL (Rhabditida: Heterorhabditidae).</title>
        <authorList>
            <person name="Lulamba T.E."/>
            <person name="Serepa-Dlamini M.H."/>
        </authorList>
    </citation>
    <scope>NUCLEOTIDE SEQUENCE [LARGE SCALE GENOMIC DNA]</scope>
    <source>
        <strain evidence="2 3">ETL</strain>
    </source>
</reference>
<gene>
    <name evidence="2" type="ORF">F0L16_16410</name>
</gene>
<sequence>MTSEPNLLNRITITIEANNQQVAKKVLYGSLLNQASINKLLNSYFDEYDIDQDIALEKLTLDLGEISSHDFNSLFPARLKVALNKALNQYQTNNPREETLLNKPTSNKFTDRTYLSSENHLIDAENFIHFLSQKGPQFNSMEVITDNKNSDIKIKPLINQLMQIENRSALLLAKSCLSEPGLQRLLAIRQPALLVAINRRLSARINKPQHQEERVSSGQLILNALEYIQRHNTQEIPKPDAKIISRITTELDNGVLNAALVITSFRQAITRNIPLNKIPLNRWLKQLWQTVSVSQLCKKHLPADEYQYLLACFTLNHTDKNISDKKPTMTPVDISNIQAYQHLPKYFTANNADKNKSDTESTMNNINFSNVQQHLTNQKVITHDQRIVSAPDKTPIIGNHYNPHQTSNKSHSGRALLTDKNTPDKKSTITPVDIANIQTYQHQANQPVITDDQKIVSAPDKTPITGNHYNPHQTSNKPHSGRTLLSEQSLPYPINNAGILILWPMLPTLFNQLGLLEKQKFIHRQAQLNAVDLLDHLIWGTEERPAERKLLNYVLCGLIADKDIESIPIEPEKQLIADQWLDAVTGQLTGWKKLSRNDVRQLFLQRPGELLTDEQEIKITIQQQPFDALLIDWPWPLNIARLPWLDRPLRIDWQNI</sequence>
<proteinExistence type="predicted"/>
<dbReference type="STRING" id="880156.AM629_14135"/>
<organism evidence="2 3">
    <name type="scientific">Photorhabdus heterorhabditis</name>
    <dbReference type="NCBI Taxonomy" id="880156"/>
    <lineage>
        <taxon>Bacteria</taxon>
        <taxon>Pseudomonadati</taxon>
        <taxon>Pseudomonadota</taxon>
        <taxon>Gammaproteobacteria</taxon>
        <taxon>Enterobacterales</taxon>
        <taxon>Morganellaceae</taxon>
        <taxon>Photorhabdus</taxon>
    </lineage>
</organism>
<accession>A0A5B0W9R4</accession>
<evidence type="ECO:0000313" key="2">
    <source>
        <dbReference type="EMBL" id="KAA1183115.1"/>
    </source>
</evidence>
<dbReference type="Pfam" id="PF19268">
    <property type="entry name" value="CIS_TMP"/>
    <property type="match status" value="1"/>
</dbReference>
<feature type="compositionally biased region" description="Polar residues" evidence="1">
    <location>
        <begin position="464"/>
        <end position="482"/>
    </location>
</feature>
<dbReference type="InterPro" id="IPR045538">
    <property type="entry name" value="CIS_TMP"/>
</dbReference>